<proteinExistence type="predicted"/>
<evidence type="ECO:0000313" key="2">
    <source>
        <dbReference type="EMBL" id="AUJ24874.1"/>
    </source>
</evidence>
<evidence type="ECO:0000256" key="1">
    <source>
        <dbReference type="SAM" id="Phobius"/>
    </source>
</evidence>
<keyword evidence="1" id="KW-1133">Transmembrane helix</keyword>
<dbReference type="EMBL" id="CP018622">
    <property type="protein sequence ID" value="AUJ24874.1"/>
    <property type="molecule type" value="Genomic_DNA"/>
</dbReference>
<dbReference type="STRING" id="302167.GCA_900166595_00507"/>
<keyword evidence="1" id="KW-0472">Membrane</keyword>
<accession>A0A2K9IZI1</accession>
<gene>
    <name evidence="2" type="ORF">A21D_01793</name>
</gene>
<evidence type="ECO:0000313" key="3">
    <source>
        <dbReference type="Proteomes" id="UP000234237"/>
    </source>
</evidence>
<organism evidence="2 3">
    <name type="scientific">Virgibacillus dokdonensis</name>
    <dbReference type="NCBI Taxonomy" id="302167"/>
    <lineage>
        <taxon>Bacteria</taxon>
        <taxon>Bacillati</taxon>
        <taxon>Bacillota</taxon>
        <taxon>Bacilli</taxon>
        <taxon>Bacillales</taxon>
        <taxon>Bacillaceae</taxon>
        <taxon>Virgibacillus</taxon>
    </lineage>
</organism>
<feature type="transmembrane region" description="Helical" evidence="1">
    <location>
        <begin position="21"/>
        <end position="40"/>
    </location>
</feature>
<name>A0A2K9IZI1_9BACI</name>
<protein>
    <submittedName>
        <fullName evidence="2">Uncharacterized protein</fullName>
    </submittedName>
</protein>
<keyword evidence="1" id="KW-0812">Transmembrane</keyword>
<dbReference type="AlphaFoldDB" id="A0A2K9IZI1"/>
<reference evidence="3" key="1">
    <citation type="submission" date="2016-11" db="EMBL/GenBank/DDBJ databases">
        <title>Complete genome sequence of Virgibacillus pantothenticus 21D, a halophilic bacterium isolated from the deep hypersaline anoxic basin Discovery in the Mediterranean Sea.</title>
        <authorList>
            <person name="Zeaiter Z."/>
            <person name="Booth J.M."/>
            <person name="Prosdocimi E.M."/>
            <person name="Mapelli F."/>
            <person name="Fusi M."/>
            <person name="Daffonchio D."/>
            <person name="Borin S."/>
            <person name="Crotti E."/>
        </authorList>
    </citation>
    <scope>NUCLEOTIDE SEQUENCE [LARGE SCALE GENOMIC DNA]</scope>
    <source>
        <strain evidence="3">21D</strain>
    </source>
</reference>
<sequence>MQLSNRLYTKKQKHRQLKREGLHLLSACACTPAYLVTMLINHQNHSNHLFSYIV</sequence>
<dbReference type="KEGG" id="vpn:A21D_01793"/>
<dbReference type="Proteomes" id="UP000234237">
    <property type="component" value="Chromosome"/>
</dbReference>